<name>A0ABD7C9D8_STEMA</name>
<evidence type="ECO:0000313" key="2">
    <source>
        <dbReference type="EMBL" id="QQQ44130.1"/>
    </source>
</evidence>
<evidence type="ECO:0000259" key="1">
    <source>
        <dbReference type="Pfam" id="PF18863"/>
    </source>
</evidence>
<feature type="domain" description="HEPN AbiJ-N-terminal" evidence="1">
    <location>
        <begin position="5"/>
        <end position="195"/>
    </location>
</feature>
<dbReference type="EMBL" id="CP067993">
    <property type="protein sequence ID" value="QQQ44130.1"/>
    <property type="molecule type" value="Genomic_DNA"/>
</dbReference>
<accession>A0ABD7C9D8</accession>
<gene>
    <name evidence="2" type="ORF">JJL50_08945</name>
</gene>
<dbReference type="Pfam" id="PF18863">
    <property type="entry name" value="AbiJ_NTD4"/>
    <property type="match status" value="1"/>
</dbReference>
<sequence length="329" mass="37506">MLSDVFIDRYEETTIWRVWSNAERKLLVQCSQIVSEDLFPKSIREGKDSNEGNWEKGSALLCRELGCKSLYATRYQGANNTWWPYSVRQQAINFLCQVPSDGDSADRFIKARLSLVELMFRLFFERVSYMENAQLPVGSFSHQSFLRDKSKLEEASTELNARLARAGAPLNYHNGFIQISRDTVVAAHVERPFWSLVDHPRWANVDMEMKEAIDRRDSGQSDAAFYAGKALESAIKVIGHERGWTTGKEKGGADHASNLWRAGGERMLEEWQVISLKYIFSRLRNPFGHGAGVDPPLALSPMEIDWAISMSMSWISLLVRTHEQHIQAT</sequence>
<protein>
    <recommendedName>
        <fullName evidence="1">HEPN AbiJ-N-terminal domain-containing protein</fullName>
    </recommendedName>
</protein>
<evidence type="ECO:0000313" key="3">
    <source>
        <dbReference type="Proteomes" id="UP000596095"/>
    </source>
</evidence>
<reference evidence="2 3" key="1">
    <citation type="submission" date="2021-01" db="EMBL/GenBank/DDBJ databases">
        <title>Genome Characterization of a novel Stenotrophomonas isolate with high keratinase activity.</title>
        <authorList>
            <person name="Cao Z.-J."/>
        </authorList>
    </citation>
    <scope>NUCLEOTIDE SEQUENCE [LARGE SCALE GENOMIC DNA]</scope>
    <source>
        <strain evidence="2 3">DHHJ</strain>
    </source>
</reference>
<dbReference type="Proteomes" id="UP000596095">
    <property type="component" value="Chromosome"/>
</dbReference>
<dbReference type="InterPro" id="IPR049503">
    <property type="entry name" value="AbiJ_NTD4"/>
</dbReference>
<dbReference type="RefSeq" id="WP_201118932.1">
    <property type="nucleotide sequence ID" value="NZ_CP067993.1"/>
</dbReference>
<organism evidence="2 3">
    <name type="scientific">Stenotrophomonas maltophilia</name>
    <name type="common">Pseudomonas maltophilia</name>
    <name type="synonym">Xanthomonas maltophilia</name>
    <dbReference type="NCBI Taxonomy" id="40324"/>
    <lineage>
        <taxon>Bacteria</taxon>
        <taxon>Pseudomonadati</taxon>
        <taxon>Pseudomonadota</taxon>
        <taxon>Gammaproteobacteria</taxon>
        <taxon>Lysobacterales</taxon>
        <taxon>Lysobacteraceae</taxon>
        <taxon>Stenotrophomonas</taxon>
        <taxon>Stenotrophomonas maltophilia group</taxon>
    </lineage>
</organism>
<proteinExistence type="predicted"/>
<dbReference type="AlphaFoldDB" id="A0ABD7C9D8"/>